<keyword evidence="8" id="KW-0486">Methionine biosynthesis</keyword>
<dbReference type="GO" id="GO:0009086">
    <property type="term" value="P:methionine biosynthetic process"/>
    <property type="evidence" value="ECO:0007669"/>
    <property type="project" value="UniProtKB-KW"/>
</dbReference>
<dbReference type="InterPro" id="IPR006233">
    <property type="entry name" value="Cys_b_lyase_bac"/>
</dbReference>
<evidence type="ECO:0000256" key="4">
    <source>
        <dbReference type="ARBA" id="ARBA00012224"/>
    </source>
</evidence>
<dbReference type="EMBL" id="JAUEHU010000004">
    <property type="protein sequence ID" value="MDN0086829.1"/>
    <property type="molecule type" value="Genomic_DNA"/>
</dbReference>
<comment type="pathway">
    <text evidence="10">Amino-acid biosynthesis; L-methionine biosynthesis via de novo pathway; L-homocysteine from L-cystathionine: step 1/1.</text>
</comment>
<dbReference type="InterPro" id="IPR054542">
    <property type="entry name" value="Cys_met_metab_PP"/>
</dbReference>
<evidence type="ECO:0000256" key="5">
    <source>
        <dbReference type="ARBA" id="ARBA00022490"/>
    </source>
</evidence>
<organism evidence="15 16">
    <name type="scientific">Yersinia nurmii</name>
    <dbReference type="NCBI Taxonomy" id="685706"/>
    <lineage>
        <taxon>Bacteria</taxon>
        <taxon>Pseudomonadati</taxon>
        <taxon>Pseudomonadota</taxon>
        <taxon>Gammaproteobacteria</taxon>
        <taxon>Enterobacterales</taxon>
        <taxon>Yersiniaceae</taxon>
        <taxon>Yersinia</taxon>
    </lineage>
</organism>
<keyword evidence="7 13" id="KW-0663">Pyridoxal phosphate</keyword>
<comment type="similarity">
    <text evidence="3 14">Belongs to the trans-sulfuration enzymes family.</text>
</comment>
<dbReference type="PANTHER" id="PTHR43500">
    <property type="entry name" value="CYSTATHIONINE BETA-LYASE-RELATED"/>
    <property type="match status" value="1"/>
</dbReference>
<dbReference type="GO" id="GO:0047804">
    <property type="term" value="F:cysteine-S-conjugate beta-lyase activity"/>
    <property type="evidence" value="ECO:0007669"/>
    <property type="project" value="UniProtKB-EC"/>
</dbReference>
<dbReference type="InterPro" id="IPR015424">
    <property type="entry name" value="PyrdxlP-dep_Trfase"/>
</dbReference>
<evidence type="ECO:0000256" key="8">
    <source>
        <dbReference type="ARBA" id="ARBA00023167"/>
    </source>
</evidence>
<dbReference type="GO" id="GO:0019346">
    <property type="term" value="P:transsulfuration"/>
    <property type="evidence" value="ECO:0007669"/>
    <property type="project" value="InterPro"/>
</dbReference>
<sequence>MTSKKLETALVTAGRAKKFTQGSVNTIIQRASSLVFDSVKAKKFATANRAKGELFYGRRGTLTHFSFQEAMVELEGGAGCALYPCGAAAVTNAILSFVATGDHILMTGAAYEPTQDFCNKVLSKLGVSTTYYSPLIGAGITELIQPNTKVVFLESPSSITMEVQDVTGMVQAIRAVNPDIVIMIDNTWAAGVLFNALEFGVDISIQAGTKYIVGHSDAMLGTAVSNARCWDQLREHSYLLGQMVDADTAYVASRGLRTLGVRLKQHETSSIQIAKWLAARPEVAQVNHPALPSCPGHEFYLRDFTGSCGLFSFVLKSRLSDEQVANYLDNFEHFSMAYSWGGFESLILANQPEELDAIRPVGGVGFEGTLVRVHIGLENVDDLIADLDAGFNRLIG</sequence>
<dbReference type="NCBIfam" id="NF005990">
    <property type="entry name" value="PRK08114.1"/>
    <property type="match status" value="1"/>
</dbReference>
<dbReference type="AlphaFoldDB" id="A0AAW7K5X8"/>
<evidence type="ECO:0000256" key="13">
    <source>
        <dbReference type="PIRSR" id="PIRSR001434-2"/>
    </source>
</evidence>
<evidence type="ECO:0000256" key="14">
    <source>
        <dbReference type="RuleBase" id="RU362118"/>
    </source>
</evidence>
<dbReference type="NCBIfam" id="TIGR01324">
    <property type="entry name" value="cysta_beta_ly_B"/>
    <property type="match status" value="1"/>
</dbReference>
<comment type="catalytic activity">
    <reaction evidence="11">
        <text>L,L-cystathionine + H2O = L-homocysteine + pyruvate + NH4(+)</text>
        <dbReference type="Rhea" id="RHEA:13965"/>
        <dbReference type="ChEBI" id="CHEBI:15361"/>
        <dbReference type="ChEBI" id="CHEBI:15377"/>
        <dbReference type="ChEBI" id="CHEBI:28938"/>
        <dbReference type="ChEBI" id="CHEBI:58161"/>
        <dbReference type="ChEBI" id="CHEBI:58199"/>
    </reaction>
</comment>
<dbReference type="SUPFAM" id="SSF53383">
    <property type="entry name" value="PLP-dependent transferases"/>
    <property type="match status" value="1"/>
</dbReference>
<comment type="catalytic activity">
    <reaction evidence="12">
        <text>an S-substituted L-cysteine + H2O = a thiol + pyruvate + NH4(+)</text>
        <dbReference type="Rhea" id="RHEA:18121"/>
        <dbReference type="ChEBI" id="CHEBI:15361"/>
        <dbReference type="ChEBI" id="CHEBI:15377"/>
        <dbReference type="ChEBI" id="CHEBI:28938"/>
        <dbReference type="ChEBI" id="CHEBI:29256"/>
        <dbReference type="ChEBI" id="CHEBI:58717"/>
        <dbReference type="EC" id="4.4.1.13"/>
    </reaction>
</comment>
<dbReference type="FunFam" id="3.90.1150.10:FF:000058">
    <property type="entry name" value="Cystathionine beta-lyase"/>
    <property type="match status" value="1"/>
</dbReference>
<dbReference type="RefSeq" id="WP_289817711.1">
    <property type="nucleotide sequence ID" value="NZ_JAUEHU010000004.1"/>
</dbReference>
<dbReference type="InterPro" id="IPR015421">
    <property type="entry name" value="PyrdxlP-dep_Trfase_major"/>
</dbReference>
<keyword evidence="6" id="KW-0028">Amino-acid biosynthesis</keyword>
<protein>
    <recommendedName>
        <fullName evidence="4">cysteine-S-conjugate beta-lyase</fullName>
        <ecNumber evidence="4">4.4.1.13</ecNumber>
    </recommendedName>
</protein>
<evidence type="ECO:0000256" key="11">
    <source>
        <dbReference type="ARBA" id="ARBA00047517"/>
    </source>
</evidence>
<comment type="cofactor">
    <cofactor evidence="1 14">
        <name>pyridoxal 5'-phosphate</name>
        <dbReference type="ChEBI" id="CHEBI:597326"/>
    </cofactor>
</comment>
<keyword evidence="5" id="KW-0963">Cytoplasm</keyword>
<reference evidence="15" key="1">
    <citation type="submission" date="2023-06" db="EMBL/GenBank/DDBJ databases">
        <authorList>
            <person name="Polev D.E."/>
            <person name="Saitova A.T."/>
            <person name="Bogumilchik E.A."/>
            <person name="Kokorina G.I."/>
            <person name="Voskresenskaia E.A."/>
        </authorList>
    </citation>
    <scope>NUCLEOTIDE SEQUENCE</scope>
    <source>
        <strain evidence="15">2145 StPb PI</strain>
    </source>
</reference>
<keyword evidence="9 15" id="KW-0456">Lyase</keyword>
<dbReference type="InterPro" id="IPR000277">
    <property type="entry name" value="Cys/Met-Metab_PyrdxlP-dep_enz"/>
</dbReference>
<dbReference type="GO" id="GO:0019450">
    <property type="term" value="P:L-cysteine catabolic process to pyruvate"/>
    <property type="evidence" value="ECO:0007669"/>
    <property type="project" value="TreeGrafter"/>
</dbReference>
<evidence type="ECO:0000256" key="12">
    <source>
        <dbReference type="ARBA" id="ARBA00047625"/>
    </source>
</evidence>
<feature type="modified residue" description="N6-(pyridoxal phosphate)lysine" evidence="13">
    <location>
        <position position="210"/>
    </location>
</feature>
<dbReference type="GO" id="GO:0005737">
    <property type="term" value="C:cytoplasm"/>
    <property type="evidence" value="ECO:0007669"/>
    <property type="project" value="UniProtKB-SubCell"/>
</dbReference>
<proteinExistence type="inferred from homology"/>
<evidence type="ECO:0000313" key="16">
    <source>
        <dbReference type="Proteomes" id="UP001167864"/>
    </source>
</evidence>
<dbReference type="PROSITE" id="PS00868">
    <property type="entry name" value="CYS_MET_METAB_PP"/>
    <property type="match status" value="1"/>
</dbReference>
<dbReference type="PIRSF" id="PIRSF001434">
    <property type="entry name" value="CGS"/>
    <property type="match status" value="1"/>
</dbReference>
<dbReference type="Proteomes" id="UP001167864">
    <property type="component" value="Unassembled WGS sequence"/>
</dbReference>
<evidence type="ECO:0000256" key="7">
    <source>
        <dbReference type="ARBA" id="ARBA00022898"/>
    </source>
</evidence>
<evidence type="ECO:0000256" key="10">
    <source>
        <dbReference type="ARBA" id="ARBA00046315"/>
    </source>
</evidence>
<evidence type="ECO:0000256" key="6">
    <source>
        <dbReference type="ARBA" id="ARBA00022605"/>
    </source>
</evidence>
<evidence type="ECO:0000256" key="2">
    <source>
        <dbReference type="ARBA" id="ARBA00004496"/>
    </source>
</evidence>
<dbReference type="Pfam" id="PF01053">
    <property type="entry name" value="Cys_Met_Meta_PP"/>
    <property type="match status" value="1"/>
</dbReference>
<dbReference type="EC" id="4.4.1.13" evidence="4"/>
<dbReference type="FunFam" id="3.40.640.10:FF:000062">
    <property type="entry name" value="Cystathionine beta-lyase"/>
    <property type="match status" value="1"/>
</dbReference>
<dbReference type="GO" id="GO:0030170">
    <property type="term" value="F:pyridoxal phosphate binding"/>
    <property type="evidence" value="ECO:0007669"/>
    <property type="project" value="InterPro"/>
</dbReference>
<gene>
    <name evidence="15" type="primary">metC</name>
    <name evidence="15" type="ORF">QVN42_05350</name>
</gene>
<evidence type="ECO:0000256" key="3">
    <source>
        <dbReference type="ARBA" id="ARBA00009077"/>
    </source>
</evidence>
<evidence type="ECO:0000256" key="9">
    <source>
        <dbReference type="ARBA" id="ARBA00023239"/>
    </source>
</evidence>
<evidence type="ECO:0000313" key="15">
    <source>
        <dbReference type="EMBL" id="MDN0086829.1"/>
    </source>
</evidence>
<comment type="subcellular location">
    <subcellularLocation>
        <location evidence="2">Cytoplasm</location>
    </subcellularLocation>
</comment>
<dbReference type="Gene3D" id="3.90.1150.10">
    <property type="entry name" value="Aspartate Aminotransferase, domain 1"/>
    <property type="match status" value="1"/>
</dbReference>
<comment type="caution">
    <text evidence="15">The sequence shown here is derived from an EMBL/GenBank/DDBJ whole genome shotgun (WGS) entry which is preliminary data.</text>
</comment>
<name>A0AAW7K5X8_9GAMM</name>
<accession>A0AAW7K5X8</accession>
<dbReference type="InterPro" id="IPR015422">
    <property type="entry name" value="PyrdxlP-dep_Trfase_small"/>
</dbReference>
<evidence type="ECO:0000256" key="1">
    <source>
        <dbReference type="ARBA" id="ARBA00001933"/>
    </source>
</evidence>
<dbReference type="Gene3D" id="3.40.640.10">
    <property type="entry name" value="Type I PLP-dependent aspartate aminotransferase-like (Major domain)"/>
    <property type="match status" value="1"/>
</dbReference>
<dbReference type="PANTHER" id="PTHR43500:SF1">
    <property type="entry name" value="CYSTATHIONINE BETA-LYASE-RELATED"/>
    <property type="match status" value="1"/>
</dbReference>